<dbReference type="InterPro" id="IPR012337">
    <property type="entry name" value="RNaseH-like_sf"/>
</dbReference>
<name>A0A0H3XMS7_9MOLU</name>
<dbReference type="STRING" id="315358.SERIO_v1c07800"/>
<reference evidence="2 3" key="1">
    <citation type="journal article" date="2015" name="Genome Biol. Evol.">
        <title>Found and Lost: The Fates of Horizontally Acquired Genes in Arthropod-Symbiotic Spiroplasma.</title>
        <authorList>
            <person name="Lo W.S."/>
            <person name="Gasparich G.E."/>
            <person name="Kuo C.H."/>
        </authorList>
    </citation>
    <scope>NUCLEOTIDE SEQUENCE [LARGE SCALE GENOMIC DNA]</scope>
    <source>
        <strain evidence="3">TDA-040725-5</strain>
    </source>
</reference>
<dbReference type="Proteomes" id="UP000035661">
    <property type="component" value="Chromosome"/>
</dbReference>
<dbReference type="AlphaFoldDB" id="A0A0H3XMS7"/>
<evidence type="ECO:0000259" key="1">
    <source>
        <dbReference type="Pfam" id="PF00665"/>
    </source>
</evidence>
<dbReference type="InterPro" id="IPR036397">
    <property type="entry name" value="RNaseH_sf"/>
</dbReference>
<dbReference type="PATRIC" id="fig|743698.3.peg.783"/>
<dbReference type="PANTHER" id="PTHR46889">
    <property type="entry name" value="TRANSPOSASE INSF FOR INSERTION SEQUENCE IS3B-RELATED"/>
    <property type="match status" value="1"/>
</dbReference>
<dbReference type="InterPro" id="IPR050900">
    <property type="entry name" value="Transposase_IS3/IS150/IS904"/>
</dbReference>
<gene>
    <name evidence="2" type="ORF">SERIO_v1c07800</name>
</gene>
<sequence>MISSRTLRRIIKTDIRTDKAECHGFKSNFCSRLIIFHNSRKGRIYGYRRLKSAFVSYSKNKGEGYYGHNLTEKQMRKIMKDHNLHGKNRTGLPYKNEKRSTINWTEDMDLIKEKFKMISTPVISMDIKYVKTLEGYLYFNWVKDLKSHAIIGFAYSKNMSYFELAKPSLQRAIELLKSNNIDLNNLIIHSDNGLQYYHQDLIKYAQDNNFRLSKKETLQIRA</sequence>
<proteinExistence type="predicted"/>
<keyword evidence="3" id="KW-1185">Reference proteome</keyword>
<dbReference type="GO" id="GO:0015074">
    <property type="term" value="P:DNA integration"/>
    <property type="evidence" value="ECO:0007669"/>
    <property type="project" value="InterPro"/>
</dbReference>
<evidence type="ECO:0000313" key="2">
    <source>
        <dbReference type="EMBL" id="AKM54342.1"/>
    </source>
</evidence>
<dbReference type="EMBL" id="CP011856">
    <property type="protein sequence ID" value="AKM54342.1"/>
    <property type="molecule type" value="Genomic_DNA"/>
</dbReference>
<dbReference type="InterPro" id="IPR001584">
    <property type="entry name" value="Integrase_cat-core"/>
</dbReference>
<dbReference type="KEGG" id="seri:SERIO_v1c07800"/>
<reference evidence="3" key="2">
    <citation type="submission" date="2015-06" db="EMBL/GenBank/DDBJ databases">
        <title>Complete genome sequence of Spiroplasma eriocheiris TDA-040725-5 (DSM 21848).</title>
        <authorList>
            <person name="Lo W.-S."/>
            <person name="Kuo C.-H."/>
        </authorList>
    </citation>
    <scope>NUCLEOTIDE SEQUENCE [LARGE SCALE GENOMIC DNA]</scope>
    <source>
        <strain evidence="3">TDA-040725-5</strain>
    </source>
</reference>
<dbReference type="GO" id="GO:0003676">
    <property type="term" value="F:nucleic acid binding"/>
    <property type="evidence" value="ECO:0007669"/>
    <property type="project" value="InterPro"/>
</dbReference>
<accession>A0A0H3XMS7</accession>
<evidence type="ECO:0000313" key="3">
    <source>
        <dbReference type="Proteomes" id="UP000035661"/>
    </source>
</evidence>
<dbReference type="PANTHER" id="PTHR46889:SF4">
    <property type="entry name" value="TRANSPOSASE INSO FOR INSERTION SEQUENCE ELEMENT IS911B-RELATED"/>
    <property type="match status" value="1"/>
</dbReference>
<dbReference type="SUPFAM" id="SSF53098">
    <property type="entry name" value="Ribonuclease H-like"/>
    <property type="match status" value="1"/>
</dbReference>
<feature type="domain" description="Integrase catalytic" evidence="1">
    <location>
        <begin position="122"/>
        <end position="213"/>
    </location>
</feature>
<protein>
    <recommendedName>
        <fullName evidence="1">Integrase catalytic domain-containing protein</fullName>
    </recommendedName>
</protein>
<dbReference type="Gene3D" id="3.30.420.10">
    <property type="entry name" value="Ribonuclease H-like superfamily/Ribonuclease H"/>
    <property type="match status" value="1"/>
</dbReference>
<organism evidence="2 3">
    <name type="scientific">Spiroplasma eriocheiris</name>
    <dbReference type="NCBI Taxonomy" id="315358"/>
    <lineage>
        <taxon>Bacteria</taxon>
        <taxon>Bacillati</taxon>
        <taxon>Mycoplasmatota</taxon>
        <taxon>Mollicutes</taxon>
        <taxon>Entomoplasmatales</taxon>
        <taxon>Spiroplasmataceae</taxon>
        <taxon>Spiroplasma</taxon>
    </lineage>
</organism>
<dbReference type="Pfam" id="PF00665">
    <property type="entry name" value="rve"/>
    <property type="match status" value="1"/>
</dbReference>
<dbReference type="RefSeq" id="WP_047791553.1">
    <property type="nucleotide sequence ID" value="NZ_CP011856.1"/>
</dbReference>